<dbReference type="SUPFAM" id="SSF50118">
    <property type="entry name" value="Cell growth inhibitor/plasmid maintenance toxic component"/>
    <property type="match status" value="1"/>
</dbReference>
<sequence>MLEILKKIFFALLPFLQKAAEDALNDATASKGGSESSQKSESRKDESRQGEARTSGSSAPKPSAPKPSSAKSTANSSAPKPSAPASTVASNGSDYPGDYRDMINFEYSPSLDGDADPGEIVWTWVPFEEDHSQGKDRPVLLVGRDGEYLLALMMTSKDHNNREHADSNYLDIGSGPWDPQGRASEVKLNRVIRVRPDSMRREGAIMPEDTFRLIERAWTRHNG</sequence>
<gene>
    <name evidence="2" type="ORF">HXO64_03425</name>
</gene>
<evidence type="ECO:0000313" key="2">
    <source>
        <dbReference type="EMBL" id="MBF1663586.1"/>
    </source>
</evidence>
<reference evidence="2" key="1">
    <citation type="submission" date="2020-04" db="EMBL/GenBank/DDBJ databases">
        <title>Deep metagenomics examines the oral microbiome during advanced dental caries in children, revealing novel taxa and co-occurrences with host molecules.</title>
        <authorList>
            <person name="Baker J.L."/>
            <person name="Morton J.T."/>
            <person name="Dinis M."/>
            <person name="Alvarez R."/>
            <person name="Tran N.C."/>
            <person name="Knight R."/>
            <person name="Edlund A."/>
        </authorList>
    </citation>
    <scope>NUCLEOTIDE SEQUENCE</scope>
    <source>
        <strain evidence="2">JCVI_44_bin.2</strain>
    </source>
</reference>
<feature type="compositionally biased region" description="Basic and acidic residues" evidence="1">
    <location>
        <begin position="38"/>
        <end position="51"/>
    </location>
</feature>
<dbReference type="GO" id="GO:0003677">
    <property type="term" value="F:DNA binding"/>
    <property type="evidence" value="ECO:0007669"/>
    <property type="project" value="InterPro"/>
</dbReference>
<dbReference type="Proteomes" id="UP000756427">
    <property type="component" value="Unassembled WGS sequence"/>
</dbReference>
<dbReference type="EMBL" id="JABZXR010000010">
    <property type="protein sequence ID" value="MBF1663586.1"/>
    <property type="molecule type" value="Genomic_DNA"/>
</dbReference>
<name>A0A930L6Q7_9MICC</name>
<evidence type="ECO:0000256" key="1">
    <source>
        <dbReference type="SAM" id="MobiDB-lite"/>
    </source>
</evidence>
<dbReference type="Pfam" id="PF02452">
    <property type="entry name" value="PemK_toxin"/>
    <property type="match status" value="1"/>
</dbReference>
<evidence type="ECO:0000313" key="3">
    <source>
        <dbReference type="Proteomes" id="UP000756427"/>
    </source>
</evidence>
<comment type="caution">
    <text evidence="2">The sequence shown here is derived from an EMBL/GenBank/DDBJ whole genome shotgun (WGS) entry which is preliminary data.</text>
</comment>
<accession>A0A930L6Q7</accession>
<dbReference type="InterPro" id="IPR003477">
    <property type="entry name" value="PemK-like"/>
</dbReference>
<dbReference type="AlphaFoldDB" id="A0A930L6Q7"/>
<dbReference type="RefSeq" id="WP_303975535.1">
    <property type="nucleotide sequence ID" value="NZ_JABZXR010000010.1"/>
</dbReference>
<protein>
    <submittedName>
        <fullName evidence="2">Type II toxin-antitoxin system PemK/MazF family toxin</fullName>
    </submittedName>
</protein>
<proteinExistence type="predicted"/>
<organism evidence="2 3">
    <name type="scientific">Rothia mucilaginosa</name>
    <dbReference type="NCBI Taxonomy" id="43675"/>
    <lineage>
        <taxon>Bacteria</taxon>
        <taxon>Bacillati</taxon>
        <taxon>Actinomycetota</taxon>
        <taxon>Actinomycetes</taxon>
        <taxon>Micrococcales</taxon>
        <taxon>Micrococcaceae</taxon>
        <taxon>Rothia</taxon>
    </lineage>
</organism>
<feature type="region of interest" description="Disordered" evidence="1">
    <location>
        <begin position="24"/>
        <end position="93"/>
    </location>
</feature>
<feature type="compositionally biased region" description="Low complexity" evidence="1">
    <location>
        <begin position="54"/>
        <end position="90"/>
    </location>
</feature>